<evidence type="ECO:0000313" key="2">
    <source>
        <dbReference type="EMBL" id="GAA2228043.1"/>
    </source>
</evidence>
<proteinExistence type="predicted"/>
<keyword evidence="3" id="KW-1185">Reference proteome</keyword>
<dbReference type="InterPro" id="IPR013022">
    <property type="entry name" value="Xyl_isomerase-like_TIM-brl"/>
</dbReference>
<dbReference type="SUPFAM" id="SSF51658">
    <property type="entry name" value="Xylose isomerase-like"/>
    <property type="match status" value="1"/>
</dbReference>
<dbReference type="PANTHER" id="PTHR12110">
    <property type="entry name" value="HYDROXYPYRUVATE ISOMERASE"/>
    <property type="match status" value="1"/>
</dbReference>
<comment type="caution">
    <text evidence="2">The sequence shown here is derived from an EMBL/GenBank/DDBJ whole genome shotgun (WGS) entry which is preliminary data.</text>
</comment>
<dbReference type="Proteomes" id="UP001500305">
    <property type="component" value="Unassembled WGS sequence"/>
</dbReference>
<feature type="domain" description="Xylose isomerase-like TIM barrel" evidence="1">
    <location>
        <begin position="97"/>
        <end position="280"/>
    </location>
</feature>
<dbReference type="InterPro" id="IPR036237">
    <property type="entry name" value="Xyl_isomerase-like_sf"/>
</dbReference>
<reference evidence="2 3" key="1">
    <citation type="journal article" date="2019" name="Int. J. Syst. Evol. Microbiol.">
        <title>The Global Catalogue of Microorganisms (GCM) 10K type strain sequencing project: providing services to taxonomists for standard genome sequencing and annotation.</title>
        <authorList>
            <consortium name="The Broad Institute Genomics Platform"/>
            <consortium name="The Broad Institute Genome Sequencing Center for Infectious Disease"/>
            <person name="Wu L."/>
            <person name="Ma J."/>
        </authorList>
    </citation>
    <scope>NUCLEOTIDE SEQUENCE [LARGE SCALE GENOMIC DNA]</scope>
    <source>
        <strain evidence="2 3">JCM 7356</strain>
    </source>
</reference>
<gene>
    <name evidence="2" type="ORF">GCM10010430_04540</name>
</gene>
<dbReference type="InterPro" id="IPR050312">
    <property type="entry name" value="IolE/XylAMocC-like"/>
</dbReference>
<dbReference type="EMBL" id="BAAATR010000002">
    <property type="protein sequence ID" value="GAA2228043.1"/>
    <property type="molecule type" value="Genomic_DNA"/>
</dbReference>
<accession>A0ABN3DDP8</accession>
<dbReference type="RefSeq" id="WP_344634463.1">
    <property type="nucleotide sequence ID" value="NZ_BAAATR010000002.1"/>
</dbReference>
<organism evidence="2 3">
    <name type="scientific">Kitasatospora cystarginea</name>
    <dbReference type="NCBI Taxonomy" id="58350"/>
    <lineage>
        <taxon>Bacteria</taxon>
        <taxon>Bacillati</taxon>
        <taxon>Actinomycetota</taxon>
        <taxon>Actinomycetes</taxon>
        <taxon>Kitasatosporales</taxon>
        <taxon>Streptomycetaceae</taxon>
        <taxon>Kitasatospora</taxon>
    </lineage>
</organism>
<evidence type="ECO:0000313" key="3">
    <source>
        <dbReference type="Proteomes" id="UP001500305"/>
    </source>
</evidence>
<evidence type="ECO:0000259" key="1">
    <source>
        <dbReference type="Pfam" id="PF01261"/>
    </source>
</evidence>
<sequence>MSATTPPTLLWRMTPHAYAWRPADGRTAEDGIPGILLRGIADAVHGGYDGLEASLSWVGGSPQAAAAARRSLEGWELGLDCLFVQVSTGIPDEALGLLVEQAVQAVPLGYRFLNVVTVPPAAERRRYPAGYDGAPVAIARVLVELARRLEPHGLAVCWHPHETALQGGARLAEETVERSLGAPVRLCLDLGCVVRAGEDPVDLLRRFGPVVRTLHVRDVAPDGRWCESVGEGVLDLPAVAKALSDLPALGACAVEMKYDRDTRVTRTLRENARLSAEVLRGIDGWPTGGTR</sequence>
<dbReference type="Gene3D" id="3.20.20.150">
    <property type="entry name" value="Divalent-metal-dependent TIM barrel enzymes"/>
    <property type="match status" value="1"/>
</dbReference>
<name>A0ABN3DDP8_9ACTN</name>
<protein>
    <recommendedName>
        <fullName evidence="1">Xylose isomerase-like TIM barrel domain-containing protein</fullName>
    </recommendedName>
</protein>
<dbReference type="Pfam" id="PF01261">
    <property type="entry name" value="AP_endonuc_2"/>
    <property type="match status" value="1"/>
</dbReference>
<dbReference type="PANTHER" id="PTHR12110:SF41">
    <property type="entry name" value="INOSOSE DEHYDRATASE"/>
    <property type="match status" value="1"/>
</dbReference>